<comment type="caution">
    <text evidence="2">The sequence shown here is derived from an EMBL/GenBank/DDBJ whole genome shotgun (WGS) entry which is preliminary data.</text>
</comment>
<keyword evidence="3" id="KW-1185">Reference proteome</keyword>
<dbReference type="Proteomes" id="UP001444661">
    <property type="component" value="Unassembled WGS sequence"/>
</dbReference>
<evidence type="ECO:0000313" key="3">
    <source>
        <dbReference type="Proteomes" id="UP001444661"/>
    </source>
</evidence>
<proteinExistence type="predicted"/>
<feature type="region of interest" description="Disordered" evidence="1">
    <location>
        <begin position="379"/>
        <end position="401"/>
    </location>
</feature>
<evidence type="ECO:0000313" key="2">
    <source>
        <dbReference type="EMBL" id="KAK8055828.1"/>
    </source>
</evidence>
<reference evidence="2 3" key="1">
    <citation type="submission" date="2023-01" db="EMBL/GenBank/DDBJ databases">
        <title>Analysis of 21 Apiospora genomes using comparative genomics revels a genus with tremendous synthesis potential of carbohydrate active enzymes and secondary metabolites.</title>
        <authorList>
            <person name="Sorensen T."/>
        </authorList>
    </citation>
    <scope>NUCLEOTIDE SEQUENCE [LARGE SCALE GENOMIC DNA]</scope>
    <source>
        <strain evidence="2 3">CBS 33761</strain>
    </source>
</reference>
<dbReference type="InterPro" id="IPR036770">
    <property type="entry name" value="Ankyrin_rpt-contain_sf"/>
</dbReference>
<dbReference type="SUPFAM" id="SSF48403">
    <property type="entry name" value="Ankyrin repeat"/>
    <property type="match status" value="1"/>
</dbReference>
<evidence type="ECO:0008006" key="4">
    <source>
        <dbReference type="Google" id="ProtNLM"/>
    </source>
</evidence>
<organism evidence="2 3">
    <name type="scientific">Apiospora rasikravindrae</name>
    <dbReference type="NCBI Taxonomy" id="990691"/>
    <lineage>
        <taxon>Eukaryota</taxon>
        <taxon>Fungi</taxon>
        <taxon>Dikarya</taxon>
        <taxon>Ascomycota</taxon>
        <taxon>Pezizomycotina</taxon>
        <taxon>Sordariomycetes</taxon>
        <taxon>Xylariomycetidae</taxon>
        <taxon>Amphisphaeriales</taxon>
        <taxon>Apiosporaceae</taxon>
        <taxon>Apiospora</taxon>
    </lineage>
</organism>
<dbReference type="EMBL" id="JAQQWK010000001">
    <property type="protein sequence ID" value="KAK8055828.1"/>
    <property type="molecule type" value="Genomic_DNA"/>
</dbReference>
<evidence type="ECO:0000256" key="1">
    <source>
        <dbReference type="SAM" id="MobiDB-lite"/>
    </source>
</evidence>
<gene>
    <name evidence="2" type="ORF">PG993_001055</name>
</gene>
<protein>
    <recommendedName>
        <fullName evidence="4">Ankyrin repeat protein</fullName>
    </recommendedName>
</protein>
<accession>A0ABR1UAA9</accession>
<name>A0ABR1UAA9_9PEZI</name>
<sequence>MLRIIDIIDVVMDDDLFTHLMFEAVADNEWKSGPARDNNFAVIDALVASNDGEAPTPGDALDLLTYVFDAGNLGNAQHLVALTGLGWEELKELGPKYFLWDERLSFTKYVLDHCWRIKSVDNDDLASVLRQECAEALLAATFTSGDRCKDDKEGECEMRRQRPKERTIAYLLGYVTSDAEQVVSCAAQSGWPPYIDLVVTHCLKHGIPWDLGDESATMPLEYALMDEQWPCVFRLLHYGADPTRVETTGGQSFQQHVMPLVYRLKEQTNLITGGDWQVTTDESVAAAAEYMETIDGLASLLQERIATGRYSSPSSGDLKSIFSIQECDIEGDLCLSTQHPAHLLARDVPMAQQCALLKLLTDSGGRRLEELITHFWMTNSYPDSEDPPSSPNDTWLYEEDF</sequence>